<gene>
    <name evidence="1" type="ORF">SAMN02910377_00522</name>
</gene>
<evidence type="ECO:0000313" key="1">
    <source>
        <dbReference type="EMBL" id="SEK30477.1"/>
    </source>
</evidence>
<dbReference type="EMBL" id="FNZX01000004">
    <property type="protein sequence ID" value="SEK30477.1"/>
    <property type="molecule type" value="Genomic_DNA"/>
</dbReference>
<dbReference type="AlphaFoldDB" id="A0A1H7FYZ0"/>
<proteinExistence type="predicted"/>
<reference evidence="2" key="1">
    <citation type="submission" date="2016-10" db="EMBL/GenBank/DDBJ databases">
        <authorList>
            <person name="Varghese N."/>
        </authorList>
    </citation>
    <scope>NUCLEOTIDE SEQUENCE [LARGE SCALE GENOMIC DNA]</scope>
    <source>
        <strain evidence="2">ACV-9</strain>
    </source>
</reference>
<evidence type="ECO:0000313" key="2">
    <source>
        <dbReference type="Proteomes" id="UP000182321"/>
    </source>
</evidence>
<protein>
    <recommendedName>
        <fullName evidence="3">Flagellar hook-associated protein 2 C-terminus</fullName>
    </recommendedName>
</protein>
<organism evidence="1 2">
    <name type="scientific">Pseudobutyrivibrio ruminis</name>
    <dbReference type="NCBI Taxonomy" id="46206"/>
    <lineage>
        <taxon>Bacteria</taxon>
        <taxon>Bacillati</taxon>
        <taxon>Bacillota</taxon>
        <taxon>Clostridia</taxon>
        <taxon>Lachnospirales</taxon>
        <taxon>Lachnospiraceae</taxon>
        <taxon>Pseudobutyrivibrio</taxon>
    </lineage>
</organism>
<keyword evidence="2" id="KW-1185">Reference proteome</keyword>
<dbReference type="RefSeq" id="WP_074788976.1">
    <property type="nucleotide sequence ID" value="NZ_FNZX01000004.1"/>
</dbReference>
<dbReference type="Proteomes" id="UP000182321">
    <property type="component" value="Unassembled WGS sequence"/>
</dbReference>
<evidence type="ECO:0008006" key="3">
    <source>
        <dbReference type="Google" id="ProtNLM"/>
    </source>
</evidence>
<accession>A0A1H7FYZ0</accession>
<sequence length="258" mass="27783">MSLTINSFGNNSIYSLFGGNNSSGINSMFGGLEGSLTSLSQIKSGSYGKLVKSYYSKYDNDGNLKSDTSKKSKIADSNLSEIRNDSSDLSKATDKLLAKGKNSIWNEVESTDEEGNVTKDYDKDQIYNAIKGFADAYNELVDSGQKSESTGILSQVAAMVTTSAKTAQTLGKAGITIDNKNHLNVDEDFLKNKANMTYVKDLFNGTGSYAYQVATKSSMANSYASNELASITGRKSYTNSGDYSLSADDMISKFNTTT</sequence>
<name>A0A1H7FYZ0_9FIRM</name>